<dbReference type="Gene3D" id="4.10.910.10">
    <property type="entry name" value="30s ribosomal protein s13, domain 2"/>
    <property type="match status" value="1"/>
</dbReference>
<feature type="region of interest" description="Disordered" evidence="4">
    <location>
        <begin position="132"/>
        <end position="156"/>
    </location>
</feature>
<dbReference type="GO" id="GO:0015935">
    <property type="term" value="C:small ribosomal subunit"/>
    <property type="evidence" value="ECO:0007669"/>
    <property type="project" value="TreeGrafter"/>
</dbReference>
<reference evidence="5" key="1">
    <citation type="journal article" date="2023" name="Science">
        <title>Elucidation of the pathway for biosynthesis of saponin adjuvants from the soapbark tree.</title>
        <authorList>
            <person name="Reed J."/>
            <person name="Orme A."/>
            <person name="El-Demerdash A."/>
            <person name="Owen C."/>
            <person name="Martin L.B.B."/>
            <person name="Misra R.C."/>
            <person name="Kikuchi S."/>
            <person name="Rejzek M."/>
            <person name="Martin A.C."/>
            <person name="Harkess A."/>
            <person name="Leebens-Mack J."/>
            <person name="Louveau T."/>
            <person name="Stephenson M.J."/>
            <person name="Osbourn A."/>
        </authorList>
    </citation>
    <scope>NUCLEOTIDE SEQUENCE</scope>
    <source>
        <strain evidence="5">S10</strain>
    </source>
</reference>
<dbReference type="InterPro" id="IPR001892">
    <property type="entry name" value="Ribosomal_uS13"/>
</dbReference>
<protein>
    <submittedName>
        <fullName evidence="5">Ribosomal protein S13</fullName>
    </submittedName>
</protein>
<dbReference type="Pfam" id="PF00416">
    <property type="entry name" value="Ribosomal_S13"/>
    <property type="match status" value="1"/>
</dbReference>
<dbReference type="SUPFAM" id="SSF46946">
    <property type="entry name" value="S13-like H2TH domain"/>
    <property type="match status" value="1"/>
</dbReference>
<evidence type="ECO:0000256" key="2">
    <source>
        <dbReference type="ARBA" id="ARBA00022980"/>
    </source>
</evidence>
<dbReference type="Proteomes" id="UP001163823">
    <property type="component" value="Chromosome 10"/>
</dbReference>
<dbReference type="FunFam" id="1.10.8.50:FF:000001">
    <property type="entry name" value="30S ribosomal protein S13"/>
    <property type="match status" value="1"/>
</dbReference>
<sequence length="156" mass="17549">MFGIRRSVGFVSDVALQLRQSLLLHGVRVQCINIGGGTGVNIPDNKRLEVALQHIHGVGHFRAHRILVELNIENKLAKDLTGLELYSLREEVSKYMLGNDLKRCVQRDIERLTSIQCYRGYRHIAGLPCRGQRTSTNARTRKGKPIPIAGKKKAVR</sequence>
<dbReference type="InterPro" id="IPR010979">
    <property type="entry name" value="Ribosomal_uS13-like_H2TH"/>
</dbReference>
<comment type="similarity">
    <text evidence="1">Belongs to the universal ribosomal protein uS13 family.</text>
</comment>
<dbReference type="GO" id="GO:0003723">
    <property type="term" value="F:RNA binding"/>
    <property type="evidence" value="ECO:0007669"/>
    <property type="project" value="InterPro"/>
</dbReference>
<evidence type="ECO:0000256" key="1">
    <source>
        <dbReference type="ARBA" id="ARBA00008080"/>
    </source>
</evidence>
<dbReference type="KEGG" id="qsa:O6P43_025391"/>
<dbReference type="PANTHER" id="PTHR10871">
    <property type="entry name" value="30S RIBOSOMAL PROTEIN S13/40S RIBOSOMAL PROTEIN S18"/>
    <property type="match status" value="1"/>
</dbReference>
<dbReference type="GO" id="GO:0003735">
    <property type="term" value="F:structural constituent of ribosome"/>
    <property type="evidence" value="ECO:0007669"/>
    <property type="project" value="InterPro"/>
</dbReference>
<dbReference type="EMBL" id="JARAOO010000010">
    <property type="protein sequence ID" value="KAJ7953729.1"/>
    <property type="molecule type" value="Genomic_DNA"/>
</dbReference>
<keyword evidence="6" id="KW-1185">Reference proteome</keyword>
<dbReference type="InterPro" id="IPR018269">
    <property type="entry name" value="Ribosomal_uS13_CS"/>
</dbReference>
<evidence type="ECO:0000313" key="6">
    <source>
        <dbReference type="Proteomes" id="UP001163823"/>
    </source>
</evidence>
<gene>
    <name evidence="5" type="ORF">O6P43_025391</name>
</gene>
<name>A0AAD7PG69_QUISA</name>
<dbReference type="InterPro" id="IPR027437">
    <property type="entry name" value="Rbsml_uS13_C"/>
</dbReference>
<keyword evidence="2 5" id="KW-0689">Ribosomal protein</keyword>
<organism evidence="5 6">
    <name type="scientific">Quillaja saponaria</name>
    <name type="common">Soap bark tree</name>
    <dbReference type="NCBI Taxonomy" id="32244"/>
    <lineage>
        <taxon>Eukaryota</taxon>
        <taxon>Viridiplantae</taxon>
        <taxon>Streptophyta</taxon>
        <taxon>Embryophyta</taxon>
        <taxon>Tracheophyta</taxon>
        <taxon>Spermatophyta</taxon>
        <taxon>Magnoliopsida</taxon>
        <taxon>eudicotyledons</taxon>
        <taxon>Gunneridae</taxon>
        <taxon>Pentapetalae</taxon>
        <taxon>rosids</taxon>
        <taxon>fabids</taxon>
        <taxon>Fabales</taxon>
        <taxon>Quillajaceae</taxon>
        <taxon>Quillaja</taxon>
    </lineage>
</organism>
<dbReference type="PANTHER" id="PTHR10871:SF28">
    <property type="entry name" value="SMALL RIBOSOMAL SUBUNIT PROTEIN US13M"/>
    <property type="match status" value="1"/>
</dbReference>
<accession>A0AAD7PG69</accession>
<dbReference type="GO" id="GO:0006412">
    <property type="term" value="P:translation"/>
    <property type="evidence" value="ECO:0007669"/>
    <property type="project" value="InterPro"/>
</dbReference>
<evidence type="ECO:0000313" key="5">
    <source>
        <dbReference type="EMBL" id="KAJ7953729.1"/>
    </source>
</evidence>
<proteinExistence type="inferred from homology"/>
<evidence type="ECO:0000256" key="3">
    <source>
        <dbReference type="ARBA" id="ARBA00023274"/>
    </source>
</evidence>
<dbReference type="GO" id="GO:0005739">
    <property type="term" value="C:mitochondrion"/>
    <property type="evidence" value="ECO:0007669"/>
    <property type="project" value="TreeGrafter"/>
</dbReference>
<dbReference type="HAMAP" id="MF_01315">
    <property type="entry name" value="Ribosomal_uS13"/>
    <property type="match status" value="1"/>
</dbReference>
<keyword evidence="3" id="KW-0687">Ribonucleoprotein</keyword>
<dbReference type="PROSITE" id="PS50159">
    <property type="entry name" value="RIBOSOMAL_S13_2"/>
    <property type="match status" value="1"/>
</dbReference>
<evidence type="ECO:0000256" key="4">
    <source>
        <dbReference type="SAM" id="MobiDB-lite"/>
    </source>
</evidence>
<dbReference type="PROSITE" id="PS00646">
    <property type="entry name" value="RIBOSOMAL_S13_1"/>
    <property type="match status" value="1"/>
</dbReference>
<dbReference type="AlphaFoldDB" id="A0AAD7PG69"/>
<comment type="caution">
    <text evidence="5">The sequence shown here is derived from an EMBL/GenBank/DDBJ whole genome shotgun (WGS) entry which is preliminary data.</text>
</comment>
<dbReference type="Gene3D" id="1.10.8.50">
    <property type="match status" value="1"/>
</dbReference>
<feature type="compositionally biased region" description="Basic residues" evidence="4">
    <location>
        <begin position="139"/>
        <end position="156"/>
    </location>
</feature>